<reference evidence="12 13" key="1">
    <citation type="submission" date="2019-04" db="EMBL/GenBank/DDBJ databases">
        <title>Genome sequence of Pelagicola litoralis CL-ES2.</title>
        <authorList>
            <person name="Cao J."/>
        </authorList>
    </citation>
    <scope>NUCLEOTIDE SEQUENCE [LARGE SCALE GENOMIC DNA]</scope>
    <source>
        <strain evidence="12 13">CL-ES2</strain>
    </source>
</reference>
<comment type="catalytic activity">
    <reaction evidence="9 10">
        <text>Release of signal peptides from bacterial membrane prolipoproteins. Hydrolyzes -Xaa-Yaa-Zaa-|-(S,diacylglyceryl)Cys-, in which Xaa is hydrophobic (preferably Leu), and Yaa (Ala or Ser) and Zaa (Gly or Ala) have small, neutral side chains.</text>
        <dbReference type="EC" id="3.4.23.36"/>
    </reaction>
</comment>
<dbReference type="GO" id="GO:0006508">
    <property type="term" value="P:proteolysis"/>
    <property type="evidence" value="ECO:0007669"/>
    <property type="project" value="UniProtKB-KW"/>
</dbReference>
<keyword evidence="7 9" id="KW-1133">Transmembrane helix</keyword>
<protein>
    <recommendedName>
        <fullName evidence="9">Lipoprotein signal peptidase</fullName>
        <ecNumber evidence="9">3.4.23.36</ecNumber>
    </recommendedName>
    <alternativeName>
        <fullName evidence="9">Prolipoprotein signal peptidase</fullName>
    </alternativeName>
    <alternativeName>
        <fullName evidence="9">Signal peptidase II</fullName>
        <shortName evidence="9">SPase II</shortName>
    </alternativeName>
</protein>
<dbReference type="PRINTS" id="PR00781">
    <property type="entry name" value="LIPOSIGPTASE"/>
</dbReference>
<evidence type="ECO:0000256" key="2">
    <source>
        <dbReference type="ARBA" id="ARBA00022475"/>
    </source>
</evidence>
<comment type="caution">
    <text evidence="12">The sequence shown here is derived from an EMBL/GenBank/DDBJ whole genome shotgun (WGS) entry which is preliminary data.</text>
</comment>
<keyword evidence="5 9" id="KW-0064">Aspartyl protease</keyword>
<keyword evidence="3 9" id="KW-0645">Protease</keyword>
<evidence type="ECO:0000256" key="6">
    <source>
        <dbReference type="ARBA" id="ARBA00022801"/>
    </source>
</evidence>
<dbReference type="GO" id="GO:0004190">
    <property type="term" value="F:aspartic-type endopeptidase activity"/>
    <property type="evidence" value="ECO:0007669"/>
    <property type="project" value="UniProtKB-UniRule"/>
</dbReference>
<comment type="subcellular location">
    <subcellularLocation>
        <location evidence="9">Cell membrane</location>
        <topology evidence="9">Multi-pass membrane protein</topology>
    </subcellularLocation>
</comment>
<feature type="transmembrane region" description="Helical" evidence="9">
    <location>
        <begin position="90"/>
        <end position="112"/>
    </location>
</feature>
<keyword evidence="13" id="KW-1185">Reference proteome</keyword>
<evidence type="ECO:0000256" key="3">
    <source>
        <dbReference type="ARBA" id="ARBA00022670"/>
    </source>
</evidence>
<keyword evidence="4 9" id="KW-0812">Transmembrane</keyword>
<evidence type="ECO:0000256" key="11">
    <source>
        <dbReference type="RuleBase" id="RU004181"/>
    </source>
</evidence>
<dbReference type="PANTHER" id="PTHR33695:SF1">
    <property type="entry name" value="LIPOPROTEIN SIGNAL PEPTIDASE"/>
    <property type="match status" value="1"/>
</dbReference>
<evidence type="ECO:0000256" key="5">
    <source>
        <dbReference type="ARBA" id="ARBA00022750"/>
    </source>
</evidence>
<sequence length="156" mass="17138">MRLVFWAGFWAFLSDQASKYLVVHVLNLRDIGQLDVLPPLLRFHMAWNEGINFGLFSNSADTARWFLILLGFAISGAILMWVYRDPPGKMGMISAGLLIGGALGNVVDRLLYGAVADFLNMSCCGINNPYSFNVADIWIFAGAFGLVIWGGSKKAT</sequence>
<feature type="transmembrane region" description="Helical" evidence="9">
    <location>
        <begin position="63"/>
        <end position="83"/>
    </location>
</feature>
<comment type="pathway">
    <text evidence="9">Protein modification; lipoprotein biosynthesis (signal peptide cleavage).</text>
</comment>
<feature type="active site" evidence="9">
    <location>
        <position position="136"/>
    </location>
</feature>
<comment type="similarity">
    <text evidence="1 9 11">Belongs to the peptidase A8 family.</text>
</comment>
<dbReference type="Pfam" id="PF01252">
    <property type="entry name" value="Peptidase_A8"/>
    <property type="match status" value="1"/>
</dbReference>
<dbReference type="AlphaFoldDB" id="A0A4U7NB99"/>
<comment type="function">
    <text evidence="9 10">This protein specifically catalyzes the removal of signal peptides from prolipoproteins.</text>
</comment>
<evidence type="ECO:0000256" key="4">
    <source>
        <dbReference type="ARBA" id="ARBA00022692"/>
    </source>
</evidence>
<dbReference type="GO" id="GO:0005886">
    <property type="term" value="C:plasma membrane"/>
    <property type="evidence" value="ECO:0007669"/>
    <property type="project" value="UniProtKB-SubCell"/>
</dbReference>
<name>A0A4U7NB99_9RHOB</name>
<feature type="transmembrane region" description="Helical" evidence="9">
    <location>
        <begin position="132"/>
        <end position="151"/>
    </location>
</feature>
<evidence type="ECO:0000313" key="13">
    <source>
        <dbReference type="Proteomes" id="UP000306575"/>
    </source>
</evidence>
<proteinExistence type="inferred from homology"/>
<dbReference type="OrthoDB" id="9810259at2"/>
<dbReference type="RefSeq" id="WP_138014936.1">
    <property type="nucleotide sequence ID" value="NZ_SULI01000002.1"/>
</dbReference>
<dbReference type="EC" id="3.4.23.36" evidence="9"/>
<keyword evidence="6 9" id="KW-0378">Hydrolase</keyword>
<accession>A0A4U7NB99</accession>
<dbReference type="Proteomes" id="UP000306575">
    <property type="component" value="Unassembled WGS sequence"/>
</dbReference>
<evidence type="ECO:0000256" key="1">
    <source>
        <dbReference type="ARBA" id="ARBA00006139"/>
    </source>
</evidence>
<dbReference type="InterPro" id="IPR001872">
    <property type="entry name" value="Peptidase_A8"/>
</dbReference>
<gene>
    <name evidence="9" type="primary">lspA</name>
    <name evidence="12" type="ORF">FAP39_03220</name>
</gene>
<feature type="active site" evidence="9">
    <location>
        <position position="117"/>
    </location>
</feature>
<dbReference type="HAMAP" id="MF_00161">
    <property type="entry name" value="LspA"/>
    <property type="match status" value="1"/>
</dbReference>
<dbReference type="NCBIfam" id="TIGR00077">
    <property type="entry name" value="lspA"/>
    <property type="match status" value="1"/>
</dbReference>
<comment type="caution">
    <text evidence="9">Lacks conserved residue(s) required for the propagation of feature annotation.</text>
</comment>
<dbReference type="PANTHER" id="PTHR33695">
    <property type="entry name" value="LIPOPROTEIN SIGNAL PEPTIDASE"/>
    <property type="match status" value="1"/>
</dbReference>
<keyword evidence="2 9" id="KW-1003">Cell membrane</keyword>
<evidence type="ECO:0000256" key="9">
    <source>
        <dbReference type="HAMAP-Rule" id="MF_00161"/>
    </source>
</evidence>
<organism evidence="12 13">
    <name type="scientific">Shimia litoralis</name>
    <dbReference type="NCBI Taxonomy" id="420403"/>
    <lineage>
        <taxon>Bacteria</taxon>
        <taxon>Pseudomonadati</taxon>
        <taxon>Pseudomonadota</taxon>
        <taxon>Alphaproteobacteria</taxon>
        <taxon>Rhodobacterales</taxon>
        <taxon>Roseobacteraceae</taxon>
    </lineage>
</organism>
<dbReference type="UniPathway" id="UPA00665"/>
<keyword evidence="8 9" id="KW-0472">Membrane</keyword>
<dbReference type="EMBL" id="SULI01000002">
    <property type="protein sequence ID" value="TKZ22224.1"/>
    <property type="molecule type" value="Genomic_DNA"/>
</dbReference>
<evidence type="ECO:0000256" key="8">
    <source>
        <dbReference type="ARBA" id="ARBA00023136"/>
    </source>
</evidence>
<evidence type="ECO:0000313" key="12">
    <source>
        <dbReference type="EMBL" id="TKZ22224.1"/>
    </source>
</evidence>
<evidence type="ECO:0000256" key="7">
    <source>
        <dbReference type="ARBA" id="ARBA00022989"/>
    </source>
</evidence>
<evidence type="ECO:0000256" key="10">
    <source>
        <dbReference type="RuleBase" id="RU000594"/>
    </source>
</evidence>
<dbReference type="PROSITE" id="PS00855">
    <property type="entry name" value="SPASE_II"/>
    <property type="match status" value="1"/>
</dbReference>